<sequence length="56" mass="6290">MGLIKKLNLKVKIVNNGMFHDSRADVRAIGQTIKKIAEKVDELIDEINNLKKDSAI</sequence>
<dbReference type="AlphaFoldDB" id="A0A645B472"/>
<dbReference type="EMBL" id="VSSQ01017695">
    <property type="protein sequence ID" value="MPM60232.1"/>
    <property type="molecule type" value="Genomic_DNA"/>
</dbReference>
<organism evidence="1">
    <name type="scientific">bioreactor metagenome</name>
    <dbReference type="NCBI Taxonomy" id="1076179"/>
    <lineage>
        <taxon>unclassified sequences</taxon>
        <taxon>metagenomes</taxon>
        <taxon>ecological metagenomes</taxon>
    </lineage>
</organism>
<reference evidence="1" key="1">
    <citation type="submission" date="2019-08" db="EMBL/GenBank/DDBJ databases">
        <authorList>
            <person name="Kucharzyk K."/>
            <person name="Murdoch R.W."/>
            <person name="Higgins S."/>
            <person name="Loffler F."/>
        </authorList>
    </citation>
    <scope>NUCLEOTIDE SEQUENCE</scope>
</reference>
<comment type="caution">
    <text evidence="1">The sequence shown here is derived from an EMBL/GenBank/DDBJ whole genome shotgun (WGS) entry which is preliminary data.</text>
</comment>
<proteinExistence type="predicted"/>
<protein>
    <submittedName>
        <fullName evidence="1">Uncharacterized protein</fullName>
    </submittedName>
</protein>
<gene>
    <name evidence="1" type="ORF">SDC9_107083</name>
</gene>
<evidence type="ECO:0000313" key="1">
    <source>
        <dbReference type="EMBL" id="MPM60232.1"/>
    </source>
</evidence>
<accession>A0A645B472</accession>
<name>A0A645B472_9ZZZZ</name>